<dbReference type="EMBL" id="CP134878">
    <property type="protein sequence ID" value="WNM18521.1"/>
    <property type="molecule type" value="Genomic_DNA"/>
</dbReference>
<reference evidence="1 3" key="1">
    <citation type="submission" date="2023-09" db="EMBL/GenBank/DDBJ databases">
        <title>Flavobacterium sp. a novel bacteria isolate from Pepper rhizosphere.</title>
        <authorList>
            <person name="Peng Y."/>
            <person name="Lee J."/>
        </authorList>
    </citation>
    <scope>NUCLEOTIDE SEQUENCE</scope>
    <source>
        <strain evidence="1">PMR2A8</strain>
        <strain evidence="2 3">PMTSA4</strain>
    </source>
</reference>
<evidence type="ECO:0000313" key="3">
    <source>
        <dbReference type="Proteomes" id="UP001304515"/>
    </source>
</evidence>
<dbReference type="RefSeq" id="WP_313322494.1">
    <property type="nucleotide sequence ID" value="NZ_CP134878.1"/>
</dbReference>
<evidence type="ECO:0000313" key="2">
    <source>
        <dbReference type="EMBL" id="WNM22572.1"/>
    </source>
</evidence>
<dbReference type="EMBL" id="CP134890">
    <property type="protein sequence ID" value="WNM22572.1"/>
    <property type="molecule type" value="Genomic_DNA"/>
</dbReference>
<evidence type="ECO:0000313" key="1">
    <source>
        <dbReference type="EMBL" id="WNM18521.1"/>
    </source>
</evidence>
<name>A0AA96EZG4_9FLAO</name>
<dbReference type="Proteomes" id="UP001304515">
    <property type="component" value="Chromosome"/>
</dbReference>
<accession>A0AA96EZG4</accession>
<accession>A0AA96J541</accession>
<keyword evidence="3" id="KW-1185">Reference proteome</keyword>
<sequence length="120" mass="13490">MASAFSLEQLLLVFWQIKNDTLTGDFGFVGSKNGFTTGKSLKVKAIFRTYKSNENTSYLNAKLIKTVTVNVHKSNGNRNYSYEMVNVLKDSGEGRFFFKTGWCEEVLKKSCPRATGKRVG</sequence>
<dbReference type="KEGG" id="fcj:RN605_04220"/>
<proteinExistence type="predicted"/>
<gene>
    <name evidence="2" type="ORF">RN605_04220</name>
    <name evidence="1" type="ORF">RN608_10920</name>
</gene>
<protein>
    <submittedName>
        <fullName evidence="1">Uncharacterized protein</fullName>
    </submittedName>
</protein>
<organism evidence="1">
    <name type="scientific">Flavobacterium capsici</name>
    <dbReference type="NCBI Taxonomy" id="3075618"/>
    <lineage>
        <taxon>Bacteria</taxon>
        <taxon>Pseudomonadati</taxon>
        <taxon>Bacteroidota</taxon>
        <taxon>Flavobacteriia</taxon>
        <taxon>Flavobacteriales</taxon>
        <taxon>Flavobacteriaceae</taxon>
        <taxon>Flavobacterium</taxon>
    </lineage>
</organism>
<dbReference type="AlphaFoldDB" id="A0AA96EZG4"/>